<dbReference type="AlphaFoldDB" id="A0AAE0K8I4"/>
<name>A0AAE0K8I4_9PEZI</name>
<comment type="caution">
    <text evidence="2">The sequence shown here is derived from an EMBL/GenBank/DDBJ whole genome shotgun (WGS) entry which is preliminary data.</text>
</comment>
<organism evidence="2 3">
    <name type="scientific">Podospora didyma</name>
    <dbReference type="NCBI Taxonomy" id="330526"/>
    <lineage>
        <taxon>Eukaryota</taxon>
        <taxon>Fungi</taxon>
        <taxon>Dikarya</taxon>
        <taxon>Ascomycota</taxon>
        <taxon>Pezizomycotina</taxon>
        <taxon>Sordariomycetes</taxon>
        <taxon>Sordariomycetidae</taxon>
        <taxon>Sordariales</taxon>
        <taxon>Podosporaceae</taxon>
        <taxon>Podospora</taxon>
    </lineage>
</organism>
<dbReference type="Proteomes" id="UP001285441">
    <property type="component" value="Unassembled WGS sequence"/>
</dbReference>
<proteinExistence type="predicted"/>
<evidence type="ECO:0000313" key="2">
    <source>
        <dbReference type="EMBL" id="KAK3372138.1"/>
    </source>
</evidence>
<dbReference type="EMBL" id="JAULSW010000008">
    <property type="protein sequence ID" value="KAK3372138.1"/>
    <property type="molecule type" value="Genomic_DNA"/>
</dbReference>
<feature type="compositionally biased region" description="Basic and acidic residues" evidence="1">
    <location>
        <begin position="103"/>
        <end position="115"/>
    </location>
</feature>
<feature type="region of interest" description="Disordered" evidence="1">
    <location>
        <begin position="86"/>
        <end position="115"/>
    </location>
</feature>
<gene>
    <name evidence="2" type="ORF">B0H63DRAFT_289006</name>
</gene>
<sequence>MKSGSWCMNPVVEKDQVDIWLDGSQVHHCPQNKHTIEECPKGTGRFHIMKCEEHHVHFNTNALAGATKHLHSKVVAGKVISGVRKRQLRQLGSRPDLEGPGAQDHDEDRLPRGDE</sequence>
<evidence type="ECO:0000256" key="1">
    <source>
        <dbReference type="SAM" id="MobiDB-lite"/>
    </source>
</evidence>
<reference evidence="2" key="1">
    <citation type="journal article" date="2023" name="Mol. Phylogenet. Evol.">
        <title>Genome-scale phylogeny and comparative genomics of the fungal order Sordariales.</title>
        <authorList>
            <person name="Hensen N."/>
            <person name="Bonometti L."/>
            <person name="Westerberg I."/>
            <person name="Brannstrom I.O."/>
            <person name="Guillou S."/>
            <person name="Cros-Aarteil S."/>
            <person name="Calhoun S."/>
            <person name="Haridas S."/>
            <person name="Kuo A."/>
            <person name="Mondo S."/>
            <person name="Pangilinan J."/>
            <person name="Riley R."/>
            <person name="LaButti K."/>
            <person name="Andreopoulos B."/>
            <person name="Lipzen A."/>
            <person name="Chen C."/>
            <person name="Yan M."/>
            <person name="Daum C."/>
            <person name="Ng V."/>
            <person name="Clum A."/>
            <person name="Steindorff A."/>
            <person name="Ohm R.A."/>
            <person name="Martin F."/>
            <person name="Silar P."/>
            <person name="Natvig D.O."/>
            <person name="Lalanne C."/>
            <person name="Gautier V."/>
            <person name="Ament-Velasquez S.L."/>
            <person name="Kruys A."/>
            <person name="Hutchinson M.I."/>
            <person name="Powell A.J."/>
            <person name="Barry K."/>
            <person name="Miller A.N."/>
            <person name="Grigoriev I.V."/>
            <person name="Debuchy R."/>
            <person name="Gladieux P."/>
            <person name="Hiltunen Thoren M."/>
            <person name="Johannesson H."/>
        </authorList>
    </citation>
    <scope>NUCLEOTIDE SEQUENCE</scope>
    <source>
        <strain evidence="2">CBS 232.78</strain>
    </source>
</reference>
<evidence type="ECO:0000313" key="3">
    <source>
        <dbReference type="Proteomes" id="UP001285441"/>
    </source>
</evidence>
<reference evidence="2" key="2">
    <citation type="submission" date="2023-06" db="EMBL/GenBank/DDBJ databases">
        <authorList>
            <consortium name="Lawrence Berkeley National Laboratory"/>
            <person name="Haridas S."/>
            <person name="Hensen N."/>
            <person name="Bonometti L."/>
            <person name="Westerberg I."/>
            <person name="Brannstrom I.O."/>
            <person name="Guillou S."/>
            <person name="Cros-Aarteil S."/>
            <person name="Calhoun S."/>
            <person name="Kuo A."/>
            <person name="Mondo S."/>
            <person name="Pangilinan J."/>
            <person name="Riley R."/>
            <person name="LaButti K."/>
            <person name="Andreopoulos B."/>
            <person name="Lipzen A."/>
            <person name="Chen C."/>
            <person name="Yanf M."/>
            <person name="Daum C."/>
            <person name="Ng V."/>
            <person name="Clum A."/>
            <person name="Steindorff A."/>
            <person name="Ohm R."/>
            <person name="Martin F."/>
            <person name="Silar P."/>
            <person name="Natvig D."/>
            <person name="Lalanne C."/>
            <person name="Gautier V."/>
            <person name="Ament-velasquez S.L."/>
            <person name="Kruys A."/>
            <person name="Hutchinson M.I."/>
            <person name="Powell A.J."/>
            <person name="Barry K."/>
            <person name="Miller A.N."/>
            <person name="Grigoriev I.V."/>
            <person name="Debuchy R."/>
            <person name="Gladieux P."/>
            <person name="Thoren M.H."/>
            <person name="Johannesson H."/>
        </authorList>
    </citation>
    <scope>NUCLEOTIDE SEQUENCE</scope>
    <source>
        <strain evidence="2">CBS 232.78</strain>
    </source>
</reference>
<accession>A0AAE0K8I4</accession>
<keyword evidence="3" id="KW-1185">Reference proteome</keyword>
<protein>
    <submittedName>
        <fullName evidence="2">Uncharacterized protein</fullName>
    </submittedName>
</protein>